<dbReference type="PANTHER" id="PTHR33452:SF1">
    <property type="entry name" value="INNER MEMBRANE PROTEIN YPHA-RELATED"/>
    <property type="match status" value="1"/>
</dbReference>
<organism evidence="8 9">
    <name type="scientific">Gilliamella bombicola</name>
    <dbReference type="NCBI Taxonomy" id="1798182"/>
    <lineage>
        <taxon>Bacteria</taxon>
        <taxon>Pseudomonadati</taxon>
        <taxon>Pseudomonadota</taxon>
        <taxon>Gammaproteobacteria</taxon>
        <taxon>Orbales</taxon>
        <taxon>Orbaceae</taxon>
        <taxon>Gilliamella</taxon>
    </lineage>
</organism>
<dbReference type="GO" id="GO:0005886">
    <property type="term" value="C:plasma membrane"/>
    <property type="evidence" value="ECO:0007669"/>
    <property type="project" value="UniProtKB-SubCell"/>
</dbReference>
<keyword evidence="9" id="KW-1185">Reference proteome</keyword>
<evidence type="ECO:0000256" key="2">
    <source>
        <dbReference type="ARBA" id="ARBA00006679"/>
    </source>
</evidence>
<keyword evidence="4 7" id="KW-0812">Transmembrane</keyword>
<reference evidence="9" key="1">
    <citation type="submission" date="2016-08" db="EMBL/GenBank/DDBJ databases">
        <authorList>
            <person name="Varghese N."/>
            <person name="Submissions Spin"/>
        </authorList>
    </citation>
    <scope>NUCLEOTIDE SEQUENCE [LARGE SCALE GENOMIC DNA]</scope>
    <source>
        <strain evidence="9">R-53248</strain>
    </source>
</reference>
<name>A0A1C4A9K1_9GAMM</name>
<feature type="transmembrane region" description="Helical" evidence="7">
    <location>
        <begin position="107"/>
        <end position="126"/>
    </location>
</feature>
<feature type="transmembrane region" description="Helical" evidence="7">
    <location>
        <begin position="12"/>
        <end position="32"/>
    </location>
</feature>
<dbReference type="PANTHER" id="PTHR33452">
    <property type="entry name" value="OXIDOREDUCTASE CATD-RELATED"/>
    <property type="match status" value="1"/>
</dbReference>
<dbReference type="STRING" id="1798182.GA0061081_102310"/>
<evidence type="ECO:0000256" key="6">
    <source>
        <dbReference type="ARBA" id="ARBA00023136"/>
    </source>
</evidence>
<evidence type="ECO:0000256" key="3">
    <source>
        <dbReference type="ARBA" id="ARBA00022475"/>
    </source>
</evidence>
<keyword evidence="3" id="KW-1003">Cell membrane</keyword>
<feature type="transmembrane region" description="Helical" evidence="7">
    <location>
        <begin position="44"/>
        <end position="70"/>
    </location>
</feature>
<evidence type="ECO:0000256" key="4">
    <source>
        <dbReference type="ARBA" id="ARBA00022692"/>
    </source>
</evidence>
<proteinExistence type="inferred from homology"/>
<sequence length="133" mass="14390">MKQYQTDLASLMLRVALGVMFLAHGLTKLLVFTPTGTAQYFESIGFPGFVGYLTMVFEIGGGLLLLLGILTRIVSSLTVIQMVVIAFIHSVNGWSFSNAGGGWEYPAFMALTALSLALLGSGRFSVLSKNREY</sequence>
<dbReference type="EMBL" id="FMAQ01000002">
    <property type="protein sequence ID" value="SCB91384.1"/>
    <property type="molecule type" value="Genomic_DNA"/>
</dbReference>
<dbReference type="InterPro" id="IPR032808">
    <property type="entry name" value="DoxX"/>
</dbReference>
<keyword evidence="6 7" id="KW-0472">Membrane</keyword>
<evidence type="ECO:0000256" key="5">
    <source>
        <dbReference type="ARBA" id="ARBA00022989"/>
    </source>
</evidence>
<dbReference type="Pfam" id="PF07681">
    <property type="entry name" value="DoxX"/>
    <property type="match status" value="1"/>
</dbReference>
<evidence type="ECO:0000256" key="1">
    <source>
        <dbReference type="ARBA" id="ARBA00004651"/>
    </source>
</evidence>
<dbReference type="InterPro" id="IPR051907">
    <property type="entry name" value="DoxX-like_oxidoreductase"/>
</dbReference>
<keyword evidence="5 7" id="KW-1133">Transmembrane helix</keyword>
<evidence type="ECO:0000256" key="7">
    <source>
        <dbReference type="SAM" id="Phobius"/>
    </source>
</evidence>
<comment type="subcellular location">
    <subcellularLocation>
        <location evidence="1">Cell membrane</location>
        <topology evidence="1">Multi-pass membrane protein</topology>
    </subcellularLocation>
</comment>
<evidence type="ECO:0000313" key="8">
    <source>
        <dbReference type="EMBL" id="SCB91384.1"/>
    </source>
</evidence>
<dbReference type="AlphaFoldDB" id="A0A1C4A9K1"/>
<dbReference type="RefSeq" id="WP_091347123.1">
    <property type="nucleotide sequence ID" value="NZ_FMAQ01000002.1"/>
</dbReference>
<comment type="similarity">
    <text evidence="2">Belongs to the DoxX family.</text>
</comment>
<dbReference type="OrthoDB" id="5382961at2"/>
<evidence type="ECO:0000313" key="9">
    <source>
        <dbReference type="Proteomes" id="UP000199670"/>
    </source>
</evidence>
<dbReference type="Proteomes" id="UP000199670">
    <property type="component" value="Unassembled WGS sequence"/>
</dbReference>
<gene>
    <name evidence="8" type="ORF">GA0061081_102310</name>
</gene>
<protein>
    <submittedName>
        <fullName evidence="8">Putative oxidoreductase</fullName>
    </submittedName>
</protein>
<feature type="transmembrane region" description="Helical" evidence="7">
    <location>
        <begin position="77"/>
        <end position="95"/>
    </location>
</feature>
<accession>A0A1C4A9K1</accession>